<name>A0AC60Q2S4_IXOPE</name>
<comment type="caution">
    <text evidence="1">The sequence shown here is derived from an EMBL/GenBank/DDBJ whole genome shotgun (WGS) entry which is preliminary data.</text>
</comment>
<gene>
    <name evidence="1" type="ORF">HPB47_025740</name>
</gene>
<dbReference type="Proteomes" id="UP000805193">
    <property type="component" value="Unassembled WGS sequence"/>
</dbReference>
<protein>
    <submittedName>
        <fullName evidence="1">Uncharacterized protein</fullName>
    </submittedName>
</protein>
<evidence type="ECO:0000313" key="1">
    <source>
        <dbReference type="EMBL" id="KAG0427233.1"/>
    </source>
</evidence>
<feature type="non-terminal residue" evidence="1">
    <location>
        <position position="95"/>
    </location>
</feature>
<dbReference type="EMBL" id="JABSTQ010009650">
    <property type="protein sequence ID" value="KAG0427233.1"/>
    <property type="molecule type" value="Genomic_DNA"/>
</dbReference>
<sequence length="95" mass="10264">CRGDVSELVATAPPLSMSEVEVVEAGSSSKRKRNGVWKFFDRSCAASSKCLVCENANKHDDALLNHLKCHSGARKEYESAAAAAEQRNAEKPKDA</sequence>
<reference evidence="1 2" key="1">
    <citation type="journal article" date="2020" name="Cell">
        <title>Large-Scale Comparative Analyses of Tick Genomes Elucidate Their Genetic Diversity and Vector Capacities.</title>
        <authorList>
            <consortium name="Tick Genome and Microbiome Consortium (TIGMIC)"/>
            <person name="Jia N."/>
            <person name="Wang J."/>
            <person name="Shi W."/>
            <person name="Du L."/>
            <person name="Sun Y."/>
            <person name="Zhan W."/>
            <person name="Jiang J.F."/>
            <person name="Wang Q."/>
            <person name="Zhang B."/>
            <person name="Ji P."/>
            <person name="Bell-Sakyi L."/>
            <person name="Cui X.M."/>
            <person name="Yuan T.T."/>
            <person name="Jiang B.G."/>
            <person name="Yang W.F."/>
            <person name="Lam T.T."/>
            <person name="Chang Q.C."/>
            <person name="Ding S.J."/>
            <person name="Wang X.J."/>
            <person name="Zhu J.G."/>
            <person name="Ruan X.D."/>
            <person name="Zhao L."/>
            <person name="Wei J.T."/>
            <person name="Ye R.Z."/>
            <person name="Que T.C."/>
            <person name="Du C.H."/>
            <person name="Zhou Y.H."/>
            <person name="Cheng J.X."/>
            <person name="Dai P.F."/>
            <person name="Guo W.B."/>
            <person name="Han X.H."/>
            <person name="Huang E.J."/>
            <person name="Li L.F."/>
            <person name="Wei W."/>
            <person name="Gao Y.C."/>
            <person name="Liu J.Z."/>
            <person name="Shao H.Z."/>
            <person name="Wang X."/>
            <person name="Wang C.C."/>
            <person name="Yang T.C."/>
            <person name="Huo Q.B."/>
            <person name="Li W."/>
            <person name="Chen H.Y."/>
            <person name="Chen S.E."/>
            <person name="Zhou L.G."/>
            <person name="Ni X.B."/>
            <person name="Tian J.H."/>
            <person name="Sheng Y."/>
            <person name="Liu T."/>
            <person name="Pan Y.S."/>
            <person name="Xia L.Y."/>
            <person name="Li J."/>
            <person name="Zhao F."/>
            <person name="Cao W.C."/>
        </authorList>
    </citation>
    <scope>NUCLEOTIDE SEQUENCE [LARGE SCALE GENOMIC DNA]</scope>
    <source>
        <strain evidence="1">Iper-2018</strain>
    </source>
</reference>
<evidence type="ECO:0000313" key="2">
    <source>
        <dbReference type="Proteomes" id="UP000805193"/>
    </source>
</evidence>
<accession>A0AC60Q2S4</accession>
<proteinExistence type="predicted"/>
<organism evidence="1 2">
    <name type="scientific">Ixodes persulcatus</name>
    <name type="common">Taiga tick</name>
    <dbReference type="NCBI Taxonomy" id="34615"/>
    <lineage>
        <taxon>Eukaryota</taxon>
        <taxon>Metazoa</taxon>
        <taxon>Ecdysozoa</taxon>
        <taxon>Arthropoda</taxon>
        <taxon>Chelicerata</taxon>
        <taxon>Arachnida</taxon>
        <taxon>Acari</taxon>
        <taxon>Parasitiformes</taxon>
        <taxon>Ixodida</taxon>
        <taxon>Ixodoidea</taxon>
        <taxon>Ixodidae</taxon>
        <taxon>Ixodinae</taxon>
        <taxon>Ixodes</taxon>
    </lineage>
</organism>
<keyword evidence="2" id="KW-1185">Reference proteome</keyword>
<feature type="non-terminal residue" evidence="1">
    <location>
        <position position="1"/>
    </location>
</feature>